<keyword evidence="2" id="KW-1185">Reference proteome</keyword>
<name>A0ACB9IGD0_9ASTR</name>
<evidence type="ECO:0000313" key="2">
    <source>
        <dbReference type="Proteomes" id="UP001056120"/>
    </source>
</evidence>
<protein>
    <submittedName>
        <fullName evidence="1">Uncharacterized protein</fullName>
    </submittedName>
</protein>
<dbReference type="Proteomes" id="UP001056120">
    <property type="component" value="Linkage Group LG08"/>
</dbReference>
<dbReference type="EMBL" id="CM042025">
    <property type="protein sequence ID" value="KAI3806551.1"/>
    <property type="molecule type" value="Genomic_DNA"/>
</dbReference>
<organism evidence="1 2">
    <name type="scientific">Smallanthus sonchifolius</name>
    <dbReference type="NCBI Taxonomy" id="185202"/>
    <lineage>
        <taxon>Eukaryota</taxon>
        <taxon>Viridiplantae</taxon>
        <taxon>Streptophyta</taxon>
        <taxon>Embryophyta</taxon>
        <taxon>Tracheophyta</taxon>
        <taxon>Spermatophyta</taxon>
        <taxon>Magnoliopsida</taxon>
        <taxon>eudicotyledons</taxon>
        <taxon>Gunneridae</taxon>
        <taxon>Pentapetalae</taxon>
        <taxon>asterids</taxon>
        <taxon>campanulids</taxon>
        <taxon>Asterales</taxon>
        <taxon>Asteraceae</taxon>
        <taxon>Asteroideae</taxon>
        <taxon>Heliantheae alliance</taxon>
        <taxon>Millerieae</taxon>
        <taxon>Smallanthus</taxon>
    </lineage>
</organism>
<comment type="caution">
    <text evidence="1">The sequence shown here is derived from an EMBL/GenBank/DDBJ whole genome shotgun (WGS) entry which is preliminary data.</text>
</comment>
<accession>A0ACB9IGD0</accession>
<evidence type="ECO:0000313" key="1">
    <source>
        <dbReference type="EMBL" id="KAI3806551.1"/>
    </source>
</evidence>
<proteinExistence type="predicted"/>
<reference evidence="2" key="1">
    <citation type="journal article" date="2022" name="Mol. Ecol. Resour.">
        <title>The genomes of chicory, endive, great burdock and yacon provide insights into Asteraceae palaeo-polyploidization history and plant inulin production.</title>
        <authorList>
            <person name="Fan W."/>
            <person name="Wang S."/>
            <person name="Wang H."/>
            <person name="Wang A."/>
            <person name="Jiang F."/>
            <person name="Liu H."/>
            <person name="Zhao H."/>
            <person name="Xu D."/>
            <person name="Zhang Y."/>
        </authorList>
    </citation>
    <scope>NUCLEOTIDE SEQUENCE [LARGE SCALE GENOMIC DNA]</scope>
    <source>
        <strain evidence="2">cv. Yunnan</strain>
    </source>
</reference>
<gene>
    <name evidence="1" type="ORF">L1987_22459</name>
</gene>
<reference evidence="1 2" key="2">
    <citation type="journal article" date="2022" name="Mol. Ecol. Resour.">
        <title>The genomes of chicory, endive, great burdock and yacon provide insights into Asteraceae paleo-polyploidization history and plant inulin production.</title>
        <authorList>
            <person name="Fan W."/>
            <person name="Wang S."/>
            <person name="Wang H."/>
            <person name="Wang A."/>
            <person name="Jiang F."/>
            <person name="Liu H."/>
            <person name="Zhao H."/>
            <person name="Xu D."/>
            <person name="Zhang Y."/>
        </authorList>
    </citation>
    <scope>NUCLEOTIDE SEQUENCE [LARGE SCALE GENOMIC DNA]</scope>
    <source>
        <strain evidence="2">cv. Yunnan</strain>
        <tissue evidence="1">Leaves</tissue>
    </source>
</reference>
<sequence length="111" mass="12828">MEKTIVVWEILNKNQCICRYGLLEPVKTLCFTLVLSICTFASLRQSILRRRKREFEKTHRETGIEMLLEFRTAFRGVVTMVTITFRRCASSLAMAIIGMVWPGASKGIKRK</sequence>